<protein>
    <recommendedName>
        <fullName evidence="3">Cupin 2 conserved barrel domain-containing protein</fullName>
    </recommendedName>
</protein>
<organism evidence="1 2">
    <name type="scientific">Nocardia wallacei</name>
    <dbReference type="NCBI Taxonomy" id="480035"/>
    <lineage>
        <taxon>Bacteria</taxon>
        <taxon>Bacillati</taxon>
        <taxon>Actinomycetota</taxon>
        <taxon>Actinomycetes</taxon>
        <taxon>Mycobacteriales</taxon>
        <taxon>Nocardiaceae</taxon>
        <taxon>Nocardia</taxon>
    </lineage>
</organism>
<evidence type="ECO:0000313" key="1">
    <source>
        <dbReference type="EMBL" id="BCK59423.1"/>
    </source>
</evidence>
<dbReference type="SUPFAM" id="SSF51182">
    <property type="entry name" value="RmlC-like cupins"/>
    <property type="match status" value="1"/>
</dbReference>
<dbReference type="KEGG" id="nwl:NWFMUON74_71950"/>
<dbReference type="EMBL" id="AP023397">
    <property type="protein sequence ID" value="BCK59423.1"/>
    <property type="molecule type" value="Genomic_DNA"/>
</dbReference>
<dbReference type="Proteomes" id="UP000516173">
    <property type="component" value="Plasmid pFMUON74"/>
</dbReference>
<dbReference type="InterPro" id="IPR011051">
    <property type="entry name" value="RmlC_Cupin_sf"/>
</dbReference>
<gene>
    <name evidence="1" type="ORF">NWFMUON74_71950</name>
</gene>
<dbReference type="InterPro" id="IPR014710">
    <property type="entry name" value="RmlC-like_jellyroll"/>
</dbReference>
<keyword evidence="1" id="KW-0614">Plasmid</keyword>
<evidence type="ECO:0008006" key="3">
    <source>
        <dbReference type="Google" id="ProtNLM"/>
    </source>
</evidence>
<keyword evidence="2" id="KW-1185">Reference proteome</keyword>
<dbReference type="GeneID" id="80351561"/>
<accession>A0A7G1KYU4</accession>
<geneLocation type="plasmid" evidence="1 2">
    <name>pFMUON74</name>
</geneLocation>
<dbReference type="AlphaFoldDB" id="A0A7G1KYU4"/>
<name>A0A7G1KYU4_9NOCA</name>
<dbReference type="Gene3D" id="2.60.120.10">
    <property type="entry name" value="Jelly Rolls"/>
    <property type="match status" value="1"/>
</dbReference>
<sequence length="115" mass="12705">MNEWPDWITQLPQITPTFPAQGYLLAGDHGQLVFWQFRAETVVPTHQHGPQIGIVVAGHIELRTDTDTTRTLAAGEMFTLADQQPHAATVAANTLVLEVFADADRYRPTETAGRP</sequence>
<reference evidence="1 2" key="1">
    <citation type="submission" date="2020-08" db="EMBL/GenBank/DDBJ databases">
        <title>Genome Sequencing of Nocardia wallacei strain FMUON74 and assembly.</title>
        <authorList>
            <person name="Toyokawa M."/>
            <person name="Uesaka K."/>
        </authorList>
    </citation>
    <scope>NUCLEOTIDE SEQUENCE [LARGE SCALE GENOMIC DNA]</scope>
    <source>
        <strain evidence="1 2">FMUON74</strain>
        <plasmid evidence="1 2">pFMUON74</plasmid>
    </source>
</reference>
<evidence type="ECO:0000313" key="2">
    <source>
        <dbReference type="Proteomes" id="UP000516173"/>
    </source>
</evidence>
<dbReference type="RefSeq" id="WP_187689702.1">
    <property type="nucleotide sequence ID" value="NZ_AP023397.1"/>
</dbReference>
<proteinExistence type="predicted"/>